<gene>
    <name evidence="3" type="ORF">CFR80_11210</name>
</gene>
<dbReference type="Proteomes" id="UP000247417">
    <property type="component" value="Unassembled WGS sequence"/>
</dbReference>
<dbReference type="PANTHER" id="PTHR39430:SF1">
    <property type="entry name" value="PROTEASE"/>
    <property type="match status" value="1"/>
</dbReference>
<organism evidence="3 4">
    <name type="scientific">Komagataeibacter oboediens</name>
    <dbReference type="NCBI Taxonomy" id="65958"/>
    <lineage>
        <taxon>Bacteria</taxon>
        <taxon>Pseudomonadati</taxon>
        <taxon>Pseudomonadota</taxon>
        <taxon>Alphaproteobacteria</taxon>
        <taxon>Acetobacterales</taxon>
        <taxon>Acetobacteraceae</taxon>
        <taxon>Komagataeibacter</taxon>
    </lineage>
</organism>
<evidence type="ECO:0000313" key="3">
    <source>
        <dbReference type="EMBL" id="PYD81548.1"/>
    </source>
</evidence>
<dbReference type="InterPro" id="IPR003675">
    <property type="entry name" value="Rce1/LyrA-like_dom"/>
</dbReference>
<dbReference type="Pfam" id="PF02517">
    <property type="entry name" value="Rce1-like"/>
    <property type="match status" value="1"/>
</dbReference>
<dbReference type="STRING" id="940286.GCA_000227565_02053"/>
<dbReference type="PANTHER" id="PTHR39430">
    <property type="entry name" value="MEMBRANE-ASSOCIATED PROTEASE-RELATED"/>
    <property type="match status" value="1"/>
</dbReference>
<evidence type="ECO:0000256" key="1">
    <source>
        <dbReference type="SAM" id="Phobius"/>
    </source>
</evidence>
<evidence type="ECO:0000259" key="2">
    <source>
        <dbReference type="Pfam" id="PF02517"/>
    </source>
</evidence>
<dbReference type="RefSeq" id="WP_110507365.1">
    <property type="nucleotide sequence ID" value="NZ_NKTX01000027.1"/>
</dbReference>
<evidence type="ECO:0000313" key="4">
    <source>
        <dbReference type="Proteomes" id="UP000247417"/>
    </source>
</evidence>
<dbReference type="AlphaFoldDB" id="A0A318QVM6"/>
<feature type="transmembrane region" description="Helical" evidence="1">
    <location>
        <begin position="54"/>
        <end position="77"/>
    </location>
</feature>
<feature type="transmembrane region" description="Helical" evidence="1">
    <location>
        <begin position="97"/>
        <end position="117"/>
    </location>
</feature>
<feature type="transmembrane region" description="Helical" evidence="1">
    <location>
        <begin position="160"/>
        <end position="178"/>
    </location>
</feature>
<comment type="caution">
    <text evidence="3">The sequence shown here is derived from an EMBL/GenBank/DDBJ whole genome shotgun (WGS) entry which is preliminary data.</text>
</comment>
<accession>A0A318QVM6</accession>
<reference evidence="3 4" key="1">
    <citation type="submission" date="2017-07" db="EMBL/GenBank/DDBJ databases">
        <title>A draft genome sequence of Komagataeibacter oboediens LMG 18849.</title>
        <authorList>
            <person name="Skraban J."/>
            <person name="Cleenwerck I."/>
            <person name="Vandamme P."/>
            <person name="Trcek J."/>
        </authorList>
    </citation>
    <scope>NUCLEOTIDE SEQUENCE [LARGE SCALE GENOMIC DNA]</scope>
    <source>
        <strain evidence="3 4">LMG 18849</strain>
    </source>
</reference>
<sequence>MRSIFSASGSGGRGVAVRNLVLYLLIAFAGGIMVSSISRFLFHGSLLALAHRGLSGQIMRALLLLLGFVALPTVVLLKLNREPYTYSGWNTDGWPIYAVHGFLSGALLMGGIAIIIGPPRVSHMVHQPATVWPDIVLSLLLWGILALGEEGLNRGYAFVQLARALSFWPATLLGSAVFAAEHLPNPGESLMGVINAGLLGSVLSYALYRTGSVWFSVSFHASWNFFQTSVFGLANSGSATGTGLLHVIPTGPPWLTGGSTGPEASVLVIPACLILTGLIRGITAGRSHGQMDT</sequence>
<name>A0A318QVM6_9PROT</name>
<protein>
    <recommendedName>
        <fullName evidence="2">CAAX prenyl protease 2/Lysostaphin resistance protein A-like domain-containing protein</fullName>
    </recommendedName>
</protein>
<dbReference type="GO" id="GO:0004175">
    <property type="term" value="F:endopeptidase activity"/>
    <property type="evidence" value="ECO:0007669"/>
    <property type="project" value="UniProtKB-ARBA"/>
</dbReference>
<feature type="transmembrane region" description="Helical" evidence="1">
    <location>
        <begin position="190"/>
        <end position="208"/>
    </location>
</feature>
<feature type="transmembrane region" description="Helical" evidence="1">
    <location>
        <begin position="20"/>
        <end position="42"/>
    </location>
</feature>
<dbReference type="EMBL" id="NKTX01000027">
    <property type="protein sequence ID" value="PYD81548.1"/>
    <property type="molecule type" value="Genomic_DNA"/>
</dbReference>
<dbReference type="GO" id="GO:0080120">
    <property type="term" value="P:CAAX-box protein maturation"/>
    <property type="evidence" value="ECO:0007669"/>
    <property type="project" value="UniProtKB-ARBA"/>
</dbReference>
<keyword evidence="1" id="KW-1133">Transmembrane helix</keyword>
<proteinExistence type="predicted"/>
<dbReference type="OrthoDB" id="193898at2"/>
<feature type="transmembrane region" description="Helical" evidence="1">
    <location>
        <begin position="264"/>
        <end position="283"/>
    </location>
</feature>
<keyword evidence="1" id="KW-0812">Transmembrane</keyword>
<feature type="transmembrane region" description="Helical" evidence="1">
    <location>
        <begin position="129"/>
        <end position="148"/>
    </location>
</feature>
<keyword evidence="1" id="KW-0472">Membrane</keyword>
<feature type="domain" description="CAAX prenyl protease 2/Lysostaphin resistance protein A-like" evidence="2">
    <location>
        <begin position="135"/>
        <end position="226"/>
    </location>
</feature>